<evidence type="ECO:0000259" key="1">
    <source>
        <dbReference type="Pfam" id="PF23622"/>
    </source>
</evidence>
<reference evidence="2 3" key="1">
    <citation type="journal article" date="2020" name="Mol. Plant">
        <title>The Chromosome-Based Rubber Tree Genome Provides New Insights into Spurge Genome Evolution and Rubber Biosynthesis.</title>
        <authorList>
            <person name="Liu J."/>
            <person name="Shi C."/>
            <person name="Shi C.C."/>
            <person name="Li W."/>
            <person name="Zhang Q.J."/>
            <person name="Zhang Y."/>
            <person name="Li K."/>
            <person name="Lu H.F."/>
            <person name="Shi C."/>
            <person name="Zhu S.T."/>
            <person name="Xiao Z.Y."/>
            <person name="Nan H."/>
            <person name="Yue Y."/>
            <person name="Zhu X.G."/>
            <person name="Wu Y."/>
            <person name="Hong X.N."/>
            <person name="Fan G.Y."/>
            <person name="Tong Y."/>
            <person name="Zhang D."/>
            <person name="Mao C.L."/>
            <person name="Liu Y.L."/>
            <person name="Hao S.J."/>
            <person name="Liu W.Q."/>
            <person name="Lv M.Q."/>
            <person name="Zhang H.B."/>
            <person name="Liu Y."/>
            <person name="Hu-Tang G.R."/>
            <person name="Wang J.P."/>
            <person name="Wang J.H."/>
            <person name="Sun Y.H."/>
            <person name="Ni S.B."/>
            <person name="Chen W.B."/>
            <person name="Zhang X.C."/>
            <person name="Jiao Y.N."/>
            <person name="Eichler E.E."/>
            <person name="Li G.H."/>
            <person name="Liu X."/>
            <person name="Gao L.Z."/>
        </authorList>
    </citation>
    <scope>NUCLEOTIDE SEQUENCE [LARGE SCALE GENOMIC DNA]</scope>
    <source>
        <strain evidence="3">cv. GT1</strain>
        <tissue evidence="2">Leaf</tissue>
    </source>
</reference>
<dbReference type="PANTHER" id="PTHR34145">
    <property type="entry name" value="OS02G0105600 PROTEIN"/>
    <property type="match status" value="1"/>
</dbReference>
<protein>
    <recommendedName>
        <fullName evidence="1">At1g61320/AtMIF1 LRR domain-containing protein</fullName>
    </recommendedName>
</protein>
<dbReference type="Pfam" id="PF23622">
    <property type="entry name" value="LRR_At1g61320_AtMIF1"/>
    <property type="match status" value="1"/>
</dbReference>
<evidence type="ECO:0000313" key="3">
    <source>
        <dbReference type="Proteomes" id="UP000467840"/>
    </source>
</evidence>
<dbReference type="Gene3D" id="3.80.10.10">
    <property type="entry name" value="Ribonuclease Inhibitor"/>
    <property type="match status" value="1"/>
</dbReference>
<keyword evidence="3" id="KW-1185">Reference proteome</keyword>
<accession>A0A6A6LN89</accession>
<dbReference type="SUPFAM" id="SSF81383">
    <property type="entry name" value="F-box domain"/>
    <property type="match status" value="1"/>
</dbReference>
<feature type="domain" description="At1g61320/AtMIF1 LRR" evidence="1">
    <location>
        <begin position="113"/>
        <end position="317"/>
    </location>
</feature>
<dbReference type="InterPro" id="IPR053772">
    <property type="entry name" value="At1g61320/At1g61330-like"/>
</dbReference>
<sequence length="563" mass="65101">MQQGNEPERTRVDNSIVNSTMGTVDRLSQLPEITILRILFLLSARDAARTSLLSKTWWRLWSSLPTENFEFRYSSFPQNCVPEEGENMGNEEILDKFIKFVDDSLFRIRGDKIKIESFLLHLPYCESKLQSHMDEWIELITKNPVKEFEIYSDRRHAHSEWYVLPRTISVAKSLSTLNLQGLKLDETTFLGHSKFPCLRNLSLSKVHLSRTTAEKLLSSCPLLEQFVLRSCLGFCHLCIPNLPKLKKVEVFYLDGIDIEASNLEILDCTILSSNLELGALPCNNLKELIVHSNPTIINQCIQQVFAKFLELETLHLDYNFSSYEPYRISIIISRHQLKSLGLSVSGDPEAIEINAPNLKSYRFSSKTVPSSFLMNASSLQEAVFELHMEDIFEIDTEWFLNLLKYLMMFKNHKFLCLTIFSNASVTFNPLEWRGRYGSELPVIENLILRMTSSKENYEALLNGLLWCCHPKTLSVPLENERNRELLKFLYKAFTKEEDSFRRSSHCNWRHHLKDVKIVGLEVVDEKGLESLLTFEGYKLVTFELTWGAEDKGLESLLTFEGYN</sequence>
<dbReference type="PANTHER" id="PTHR34145:SF28">
    <property type="entry name" value="F-BOX DOMAIN-CONTAINING PROTEIN"/>
    <property type="match status" value="1"/>
</dbReference>
<dbReference type="SUPFAM" id="SSF52047">
    <property type="entry name" value="RNI-like"/>
    <property type="match status" value="1"/>
</dbReference>
<evidence type="ECO:0000313" key="2">
    <source>
        <dbReference type="EMBL" id="KAF2301089.1"/>
    </source>
</evidence>
<dbReference type="EMBL" id="JAAGAX010000010">
    <property type="protein sequence ID" value="KAF2301089.1"/>
    <property type="molecule type" value="Genomic_DNA"/>
</dbReference>
<dbReference type="InterPro" id="IPR055357">
    <property type="entry name" value="LRR_At1g61320_AtMIF1"/>
</dbReference>
<comment type="caution">
    <text evidence="2">The sequence shown here is derived from an EMBL/GenBank/DDBJ whole genome shotgun (WGS) entry which is preliminary data.</text>
</comment>
<dbReference type="Proteomes" id="UP000467840">
    <property type="component" value="Chromosome 4"/>
</dbReference>
<gene>
    <name evidence="2" type="ORF">GH714_020017</name>
</gene>
<organism evidence="2 3">
    <name type="scientific">Hevea brasiliensis</name>
    <name type="common">Para rubber tree</name>
    <name type="synonym">Siphonia brasiliensis</name>
    <dbReference type="NCBI Taxonomy" id="3981"/>
    <lineage>
        <taxon>Eukaryota</taxon>
        <taxon>Viridiplantae</taxon>
        <taxon>Streptophyta</taxon>
        <taxon>Embryophyta</taxon>
        <taxon>Tracheophyta</taxon>
        <taxon>Spermatophyta</taxon>
        <taxon>Magnoliopsida</taxon>
        <taxon>eudicotyledons</taxon>
        <taxon>Gunneridae</taxon>
        <taxon>Pentapetalae</taxon>
        <taxon>rosids</taxon>
        <taxon>fabids</taxon>
        <taxon>Malpighiales</taxon>
        <taxon>Euphorbiaceae</taxon>
        <taxon>Crotonoideae</taxon>
        <taxon>Micrandreae</taxon>
        <taxon>Hevea</taxon>
    </lineage>
</organism>
<dbReference type="InterPro" id="IPR036047">
    <property type="entry name" value="F-box-like_dom_sf"/>
</dbReference>
<name>A0A6A6LN89_HEVBR</name>
<dbReference type="AlphaFoldDB" id="A0A6A6LN89"/>
<dbReference type="InterPro" id="IPR032675">
    <property type="entry name" value="LRR_dom_sf"/>
</dbReference>
<proteinExistence type="predicted"/>